<dbReference type="InterPro" id="IPR001547">
    <property type="entry name" value="Glyco_hydro_5"/>
</dbReference>
<evidence type="ECO:0000256" key="8">
    <source>
        <dbReference type="ARBA" id="ARBA00023295"/>
    </source>
</evidence>
<dbReference type="EMBL" id="JALJOQ010000005">
    <property type="protein sequence ID" value="KAK9813329.1"/>
    <property type="molecule type" value="Genomic_DNA"/>
</dbReference>
<reference evidence="10 11" key="1">
    <citation type="journal article" date="2024" name="Nat. Commun.">
        <title>Phylogenomics reveals the evolutionary origins of lichenization in chlorophyte algae.</title>
        <authorList>
            <person name="Puginier C."/>
            <person name="Libourel C."/>
            <person name="Otte J."/>
            <person name="Skaloud P."/>
            <person name="Haon M."/>
            <person name="Grisel S."/>
            <person name="Petersen M."/>
            <person name="Berrin J.G."/>
            <person name="Delaux P.M."/>
            <person name="Dal Grande F."/>
            <person name="Keller J."/>
        </authorList>
    </citation>
    <scope>NUCLEOTIDE SEQUENCE [LARGE SCALE GENOMIC DNA]</scope>
    <source>
        <strain evidence="10 11">SAG 2036</strain>
    </source>
</reference>
<evidence type="ECO:0000256" key="4">
    <source>
        <dbReference type="ARBA" id="ARBA00012706"/>
    </source>
</evidence>
<evidence type="ECO:0000256" key="6">
    <source>
        <dbReference type="ARBA" id="ARBA00022729"/>
    </source>
</evidence>
<evidence type="ECO:0000256" key="7">
    <source>
        <dbReference type="ARBA" id="ARBA00022801"/>
    </source>
</evidence>
<accession>A0AAW1PZS8</accession>
<organism evidence="10 11">
    <name type="scientific">Symbiochloris irregularis</name>
    <dbReference type="NCBI Taxonomy" id="706552"/>
    <lineage>
        <taxon>Eukaryota</taxon>
        <taxon>Viridiplantae</taxon>
        <taxon>Chlorophyta</taxon>
        <taxon>core chlorophytes</taxon>
        <taxon>Trebouxiophyceae</taxon>
        <taxon>Trebouxiales</taxon>
        <taxon>Trebouxiaceae</taxon>
        <taxon>Symbiochloris</taxon>
    </lineage>
</organism>
<sequence>MVRDPRAFWTVELLNTRDLQQAAAGPPATPSGSSASSANAAGEHFITISDGHFVDGCERFYFTGWNQWEAVESGAGAPHLYGSVLPINVTAPQMLRQLMQSAASQGLLVMRTWADAVDSQYALETSPGKYNEAIFRGLDYVLVLALTTNWGDTGSVDQYVSWSGTAQQHSDFFSDANCQALYKSFVKMVLTRVNSINGRTYSEDPTIMAWNLINEPRCYQCAAAVKSWVTMMAAYVKSLDPNHLVSIGDEGFYTSGTAATNINPAGGWAIQQGQDYQKFCQIANIDYCTLHLWPDNWDDVNLTFQKNWIIKHAQDALAIGKPAMLEEYGKQIVGGNNVRNQFYNAILSEVYNQHLGRWLAGNRV</sequence>
<proteinExistence type="inferred from homology"/>
<protein>
    <recommendedName>
        <fullName evidence="4">mannan endo-1,4-beta-mannosidase</fullName>
        <ecNumber evidence="4">3.2.1.78</ecNumber>
    </recommendedName>
</protein>
<comment type="subcellular location">
    <subcellularLocation>
        <location evidence="2">Secreted</location>
    </subcellularLocation>
</comment>
<dbReference type="PANTHER" id="PTHR31451">
    <property type="match status" value="1"/>
</dbReference>
<dbReference type="PANTHER" id="PTHR31451:SF39">
    <property type="entry name" value="MANNAN ENDO-1,4-BETA-MANNOSIDASE 1"/>
    <property type="match status" value="1"/>
</dbReference>
<feature type="domain" description="Glycoside hydrolase family 5" evidence="9">
    <location>
        <begin position="44"/>
        <end position="352"/>
    </location>
</feature>
<dbReference type="InterPro" id="IPR045053">
    <property type="entry name" value="MAN-like"/>
</dbReference>
<evidence type="ECO:0000313" key="11">
    <source>
        <dbReference type="Proteomes" id="UP001465755"/>
    </source>
</evidence>
<dbReference type="GO" id="GO:0005576">
    <property type="term" value="C:extracellular region"/>
    <property type="evidence" value="ECO:0007669"/>
    <property type="project" value="UniProtKB-SubCell"/>
</dbReference>
<dbReference type="Gene3D" id="3.20.20.80">
    <property type="entry name" value="Glycosidases"/>
    <property type="match status" value="1"/>
</dbReference>
<dbReference type="AlphaFoldDB" id="A0AAW1PZS8"/>
<evidence type="ECO:0000256" key="2">
    <source>
        <dbReference type="ARBA" id="ARBA00004613"/>
    </source>
</evidence>
<evidence type="ECO:0000256" key="1">
    <source>
        <dbReference type="ARBA" id="ARBA00001678"/>
    </source>
</evidence>
<comment type="catalytic activity">
    <reaction evidence="1">
        <text>Random hydrolysis of (1-&gt;4)-beta-D-mannosidic linkages in mannans, galactomannans and glucomannans.</text>
        <dbReference type="EC" id="3.2.1.78"/>
    </reaction>
</comment>
<comment type="similarity">
    <text evidence="3">Belongs to the glycosyl hydrolase 5 (cellulase A) family.</text>
</comment>
<evidence type="ECO:0000256" key="5">
    <source>
        <dbReference type="ARBA" id="ARBA00022525"/>
    </source>
</evidence>
<dbReference type="Pfam" id="PF26410">
    <property type="entry name" value="GH5_mannosidase"/>
    <property type="match status" value="1"/>
</dbReference>
<dbReference type="SUPFAM" id="SSF51445">
    <property type="entry name" value="(Trans)glycosidases"/>
    <property type="match status" value="1"/>
</dbReference>
<keyword evidence="8" id="KW-0326">Glycosidase</keyword>
<evidence type="ECO:0000259" key="9">
    <source>
        <dbReference type="Pfam" id="PF26410"/>
    </source>
</evidence>
<dbReference type="GO" id="GO:0000272">
    <property type="term" value="P:polysaccharide catabolic process"/>
    <property type="evidence" value="ECO:0007669"/>
    <property type="project" value="InterPro"/>
</dbReference>
<gene>
    <name evidence="10" type="ORF">WJX73_000535</name>
</gene>
<comment type="caution">
    <text evidence="10">The sequence shown here is derived from an EMBL/GenBank/DDBJ whole genome shotgun (WGS) entry which is preliminary data.</text>
</comment>
<dbReference type="GO" id="GO:0016985">
    <property type="term" value="F:mannan endo-1,4-beta-mannosidase activity"/>
    <property type="evidence" value="ECO:0007669"/>
    <property type="project" value="UniProtKB-EC"/>
</dbReference>
<name>A0AAW1PZS8_9CHLO</name>
<dbReference type="InterPro" id="IPR017853">
    <property type="entry name" value="GH"/>
</dbReference>
<dbReference type="EC" id="3.2.1.78" evidence="4"/>
<evidence type="ECO:0000256" key="3">
    <source>
        <dbReference type="ARBA" id="ARBA00005641"/>
    </source>
</evidence>
<keyword evidence="6" id="KW-0732">Signal</keyword>
<keyword evidence="11" id="KW-1185">Reference proteome</keyword>
<keyword evidence="7" id="KW-0378">Hydrolase</keyword>
<dbReference type="Proteomes" id="UP001465755">
    <property type="component" value="Unassembled WGS sequence"/>
</dbReference>
<evidence type="ECO:0000313" key="10">
    <source>
        <dbReference type="EMBL" id="KAK9813329.1"/>
    </source>
</evidence>
<keyword evidence="5" id="KW-0964">Secreted</keyword>